<dbReference type="PANTHER" id="PTHR40572">
    <property type="entry name" value="PROTEIN BAX"/>
    <property type="match status" value="1"/>
</dbReference>
<dbReference type="Proteomes" id="UP000324996">
    <property type="component" value="Unassembled WGS sequence"/>
</dbReference>
<dbReference type="Gene3D" id="1.10.530.10">
    <property type="match status" value="1"/>
</dbReference>
<dbReference type="InterPro" id="IPR053195">
    <property type="entry name" value="Bax-like"/>
</dbReference>
<dbReference type="EMBL" id="BKCN01000020">
    <property type="protein sequence ID" value="GER05238.1"/>
    <property type="molecule type" value="Genomic_DNA"/>
</dbReference>
<dbReference type="PANTHER" id="PTHR40572:SF1">
    <property type="entry name" value="PROTEIN BAX"/>
    <property type="match status" value="1"/>
</dbReference>
<reference evidence="3 4" key="1">
    <citation type="submission" date="2019-09" db="EMBL/GenBank/DDBJ databases">
        <title>NBRP : Genome information of microbial organism related human and environment.</title>
        <authorList>
            <person name="Hattori M."/>
            <person name="Oshima K."/>
            <person name="Inaba H."/>
            <person name="Suda W."/>
            <person name="Sakamoto M."/>
            <person name="Iino T."/>
            <person name="Kitahara M."/>
            <person name="Oshida Y."/>
            <person name="Iida T."/>
            <person name="Kudo T."/>
            <person name="Itoh T."/>
            <person name="Ohkuma M."/>
        </authorList>
    </citation>
    <scope>NUCLEOTIDE SEQUENCE [LARGE SCALE GENOMIC DNA]</scope>
    <source>
        <strain evidence="3 4">Q-1</strain>
    </source>
</reference>
<feature type="domain" description="Mannosyl-glycoprotein endo-beta-N-acetylglucosamidase-like" evidence="2">
    <location>
        <begin position="165"/>
        <end position="254"/>
    </location>
</feature>
<accession>A0A5A7NAV7</accession>
<dbReference type="GO" id="GO:0004040">
    <property type="term" value="F:amidase activity"/>
    <property type="evidence" value="ECO:0007669"/>
    <property type="project" value="InterPro"/>
</dbReference>
<gene>
    <name evidence="3" type="ORF">JCM17846_29200</name>
</gene>
<name>A0A5A7NAV7_9PROT</name>
<sequence>MKKIIAITSLAALLVLVFGGAIYQTYKARESALFAERVRYLRHQPPPQSLDQLYTRLGFRLSAVRHDGQPVPRIFFSALPQGLQNINDSTERKRAFMATLLPLILRVNELIMQDRQRLERILQRLEAESAAQTAITPLSRRWLRQLARRYGMGKDFKPTVPNLAALYQRVDIVPPSLALAQAAIESGWGTSRFAREGNALYGQWTWNDEDEGIVPQSREDGKKHRIKAFGFLIDSVRGYAANINRNPAYSDLRAARFRLRQEGRAVDGLALAPTLIRYSERREAYVRDLRLIIMGNDLLDFDQARLENRRQNPRTAQSMPMPSAKVS</sequence>
<dbReference type="RefSeq" id="WP_052371148.1">
    <property type="nucleotide sequence ID" value="NZ_BKCN01000020.1"/>
</dbReference>
<evidence type="ECO:0000313" key="3">
    <source>
        <dbReference type="EMBL" id="GER05238.1"/>
    </source>
</evidence>
<evidence type="ECO:0000313" key="4">
    <source>
        <dbReference type="Proteomes" id="UP000324996"/>
    </source>
</evidence>
<dbReference type="InterPro" id="IPR002901">
    <property type="entry name" value="MGlyc_endo_b_GlcNAc-like_dom"/>
</dbReference>
<dbReference type="AlphaFoldDB" id="A0A5A7NAV7"/>
<keyword evidence="1" id="KW-0175">Coiled coil</keyword>
<keyword evidence="4" id="KW-1185">Reference proteome</keyword>
<comment type="caution">
    <text evidence="3">The sequence shown here is derived from an EMBL/GenBank/DDBJ whole genome shotgun (WGS) entry which is preliminary data.</text>
</comment>
<protein>
    <submittedName>
        <fullName evidence="3">Glucosaminidase</fullName>
    </submittedName>
</protein>
<dbReference type="Pfam" id="PF01832">
    <property type="entry name" value="Glucosaminidase"/>
    <property type="match status" value="1"/>
</dbReference>
<evidence type="ECO:0000256" key="1">
    <source>
        <dbReference type="SAM" id="Coils"/>
    </source>
</evidence>
<feature type="coiled-coil region" evidence="1">
    <location>
        <begin position="108"/>
        <end position="135"/>
    </location>
</feature>
<proteinExistence type="predicted"/>
<organism evidence="3 4">
    <name type="scientific">Iodidimonas nitroreducens</name>
    <dbReference type="NCBI Taxonomy" id="1236968"/>
    <lineage>
        <taxon>Bacteria</taxon>
        <taxon>Pseudomonadati</taxon>
        <taxon>Pseudomonadota</taxon>
        <taxon>Alphaproteobacteria</taxon>
        <taxon>Iodidimonadales</taxon>
        <taxon>Iodidimonadaceae</taxon>
        <taxon>Iodidimonas</taxon>
    </lineage>
</organism>
<evidence type="ECO:0000259" key="2">
    <source>
        <dbReference type="Pfam" id="PF01832"/>
    </source>
</evidence>